<dbReference type="STRING" id="1036808.A0A0C3D3K6"/>
<dbReference type="Proteomes" id="UP000053989">
    <property type="component" value="Unassembled WGS sequence"/>
</dbReference>
<name>A0A0C3D3K6_9AGAM</name>
<dbReference type="AlphaFoldDB" id="A0A0C3D3K6"/>
<dbReference type="SUPFAM" id="SSF56112">
    <property type="entry name" value="Protein kinase-like (PK-like)"/>
    <property type="match status" value="1"/>
</dbReference>
<dbReference type="PANTHER" id="PTHR21310:SF55">
    <property type="entry name" value="AMINOGLYCOSIDE PHOSPHOTRANSFERASE DOMAIN-CONTAINING PROTEIN"/>
    <property type="match status" value="1"/>
</dbReference>
<keyword evidence="3" id="KW-1185">Reference proteome</keyword>
<organism evidence="2 3">
    <name type="scientific">Scleroderma citrinum Foug A</name>
    <dbReference type="NCBI Taxonomy" id="1036808"/>
    <lineage>
        <taxon>Eukaryota</taxon>
        <taxon>Fungi</taxon>
        <taxon>Dikarya</taxon>
        <taxon>Basidiomycota</taxon>
        <taxon>Agaricomycotina</taxon>
        <taxon>Agaricomycetes</taxon>
        <taxon>Agaricomycetidae</taxon>
        <taxon>Boletales</taxon>
        <taxon>Sclerodermatineae</taxon>
        <taxon>Sclerodermataceae</taxon>
        <taxon>Scleroderma</taxon>
    </lineage>
</organism>
<gene>
    <name evidence="2" type="ORF">SCLCIDRAFT_1224950</name>
</gene>
<dbReference type="InterPro" id="IPR002575">
    <property type="entry name" value="Aminoglycoside_PTrfase"/>
</dbReference>
<dbReference type="Pfam" id="PF01636">
    <property type="entry name" value="APH"/>
    <property type="match status" value="1"/>
</dbReference>
<dbReference type="InterPro" id="IPR051678">
    <property type="entry name" value="AGP_Transferase"/>
</dbReference>
<accession>A0A0C3D3K6</accession>
<dbReference type="EMBL" id="KN822299">
    <property type="protein sequence ID" value="KIM50994.1"/>
    <property type="molecule type" value="Genomic_DNA"/>
</dbReference>
<dbReference type="InParanoid" id="A0A0C3D3K6"/>
<dbReference type="PANTHER" id="PTHR21310">
    <property type="entry name" value="AMINOGLYCOSIDE PHOSPHOTRANSFERASE-RELATED-RELATED"/>
    <property type="match status" value="1"/>
</dbReference>
<dbReference type="InterPro" id="IPR011009">
    <property type="entry name" value="Kinase-like_dom_sf"/>
</dbReference>
<feature type="domain" description="Aminoglycoside phosphotransferase" evidence="1">
    <location>
        <begin position="66"/>
        <end position="262"/>
    </location>
</feature>
<dbReference type="HOGENOM" id="CLU_021768_8_1_1"/>
<proteinExistence type="predicted"/>
<evidence type="ECO:0000313" key="3">
    <source>
        <dbReference type="Proteomes" id="UP000053989"/>
    </source>
</evidence>
<reference evidence="3" key="2">
    <citation type="submission" date="2015-01" db="EMBL/GenBank/DDBJ databases">
        <title>Evolutionary Origins and Diversification of the Mycorrhizal Mutualists.</title>
        <authorList>
            <consortium name="DOE Joint Genome Institute"/>
            <consortium name="Mycorrhizal Genomics Consortium"/>
            <person name="Kohler A."/>
            <person name="Kuo A."/>
            <person name="Nagy L.G."/>
            <person name="Floudas D."/>
            <person name="Copeland A."/>
            <person name="Barry K.W."/>
            <person name="Cichocki N."/>
            <person name="Veneault-Fourrey C."/>
            <person name="LaButti K."/>
            <person name="Lindquist E.A."/>
            <person name="Lipzen A."/>
            <person name="Lundell T."/>
            <person name="Morin E."/>
            <person name="Murat C."/>
            <person name="Riley R."/>
            <person name="Ohm R."/>
            <person name="Sun H."/>
            <person name="Tunlid A."/>
            <person name="Henrissat B."/>
            <person name="Grigoriev I.V."/>
            <person name="Hibbett D.S."/>
            <person name="Martin F."/>
        </authorList>
    </citation>
    <scope>NUCLEOTIDE SEQUENCE [LARGE SCALE GENOMIC DNA]</scope>
    <source>
        <strain evidence="3">Foug A</strain>
    </source>
</reference>
<sequence>MTRHSSKFPIISNGFPFMNRLRGYFLGKILVRISDWYCAWTGIENDLDVYKLPFNLCLKCRTRVHEQEAMAMAAAEKIGIPVPKLIMFGHDGEFGYILMTHVPGRLLNDIHGSLSEHELRTISRELKTFVDLMRTFESPWGTQICSVNGGSVRGHQIPHGRIGPCEDEVAFHGEYLQYAHPASWEKTDISFEETLTSAKVLAAMDHHRVVFTHGDLLPHNIMVKDGHISGIIDWEYSGWLPEYWDYTAMLRSRNLDWWWPRLIMSTFGQQYPQEFHSFFRLWMLAEDTFTW</sequence>
<reference evidence="2 3" key="1">
    <citation type="submission" date="2014-04" db="EMBL/GenBank/DDBJ databases">
        <authorList>
            <consortium name="DOE Joint Genome Institute"/>
            <person name="Kuo A."/>
            <person name="Kohler A."/>
            <person name="Nagy L.G."/>
            <person name="Floudas D."/>
            <person name="Copeland A."/>
            <person name="Barry K.W."/>
            <person name="Cichocki N."/>
            <person name="Veneault-Fourrey C."/>
            <person name="LaButti K."/>
            <person name="Lindquist E.A."/>
            <person name="Lipzen A."/>
            <person name="Lundell T."/>
            <person name="Morin E."/>
            <person name="Murat C."/>
            <person name="Sun H."/>
            <person name="Tunlid A."/>
            <person name="Henrissat B."/>
            <person name="Grigoriev I.V."/>
            <person name="Hibbett D.S."/>
            <person name="Martin F."/>
            <person name="Nordberg H.P."/>
            <person name="Cantor M.N."/>
            <person name="Hua S.X."/>
        </authorList>
    </citation>
    <scope>NUCLEOTIDE SEQUENCE [LARGE SCALE GENOMIC DNA]</scope>
    <source>
        <strain evidence="2 3">Foug A</strain>
    </source>
</reference>
<dbReference type="CDD" id="cd05120">
    <property type="entry name" value="APH_ChoK_like"/>
    <property type="match status" value="1"/>
</dbReference>
<evidence type="ECO:0000313" key="2">
    <source>
        <dbReference type="EMBL" id="KIM50994.1"/>
    </source>
</evidence>
<dbReference type="Gene3D" id="3.90.1200.10">
    <property type="match status" value="1"/>
</dbReference>
<protein>
    <recommendedName>
        <fullName evidence="1">Aminoglycoside phosphotransferase domain-containing protein</fullName>
    </recommendedName>
</protein>
<evidence type="ECO:0000259" key="1">
    <source>
        <dbReference type="Pfam" id="PF01636"/>
    </source>
</evidence>
<dbReference type="OrthoDB" id="5404599at2759"/>